<reference evidence="2" key="1">
    <citation type="submission" date="2023-08" db="EMBL/GenBank/DDBJ databases">
        <authorList>
            <person name="Chen Y."/>
            <person name="Shah S."/>
            <person name="Dougan E. K."/>
            <person name="Thang M."/>
            <person name="Chan C."/>
        </authorList>
    </citation>
    <scope>NUCLEOTIDE SEQUENCE</scope>
</reference>
<dbReference type="SUPFAM" id="SSF51556">
    <property type="entry name" value="Metallo-dependent hydrolases"/>
    <property type="match status" value="1"/>
</dbReference>
<dbReference type="GO" id="GO:0005737">
    <property type="term" value="C:cytoplasm"/>
    <property type="evidence" value="ECO:0007669"/>
    <property type="project" value="TreeGrafter"/>
</dbReference>
<accession>A0AA36ID25</accession>
<dbReference type="CDD" id="cd03789">
    <property type="entry name" value="GT9_LPS_heptosyltransferase"/>
    <property type="match status" value="1"/>
</dbReference>
<dbReference type="InterPro" id="IPR050138">
    <property type="entry name" value="DHOase/Allantoinase_Hydrolase"/>
</dbReference>
<dbReference type="GO" id="GO:0016757">
    <property type="term" value="F:glycosyltransferase activity"/>
    <property type="evidence" value="ECO:0007669"/>
    <property type="project" value="InterPro"/>
</dbReference>
<dbReference type="EMBL" id="CAUJNA010001191">
    <property type="protein sequence ID" value="CAJ1385072.1"/>
    <property type="molecule type" value="Genomic_DNA"/>
</dbReference>
<feature type="domain" description="Amidohydrolase-related" evidence="1">
    <location>
        <begin position="184"/>
        <end position="551"/>
    </location>
</feature>
<dbReference type="CDD" id="cd01318">
    <property type="entry name" value="DHOase_IIb"/>
    <property type="match status" value="1"/>
</dbReference>
<dbReference type="GO" id="GO:0006145">
    <property type="term" value="P:purine nucleobase catabolic process"/>
    <property type="evidence" value="ECO:0007669"/>
    <property type="project" value="TreeGrafter"/>
</dbReference>
<dbReference type="Gene3D" id="3.20.20.140">
    <property type="entry name" value="Metal-dependent hydrolases"/>
    <property type="match status" value="1"/>
</dbReference>
<comment type="caution">
    <text evidence="2">The sequence shown here is derived from an EMBL/GenBank/DDBJ whole genome shotgun (WGS) entry which is preliminary data.</text>
</comment>
<dbReference type="AlphaFoldDB" id="A0AA36ID25"/>
<dbReference type="GO" id="GO:0004038">
    <property type="term" value="F:allantoinase activity"/>
    <property type="evidence" value="ECO:0007669"/>
    <property type="project" value="TreeGrafter"/>
</dbReference>
<dbReference type="Gene3D" id="3.40.50.2000">
    <property type="entry name" value="Glycogen Phosphorylase B"/>
    <property type="match status" value="1"/>
</dbReference>
<dbReference type="PANTHER" id="PTHR43668:SF4">
    <property type="entry name" value="ALLANTOINASE"/>
    <property type="match status" value="1"/>
</dbReference>
<protein>
    <recommendedName>
        <fullName evidence="1">Amidohydrolase-related domain-containing protein</fullName>
    </recommendedName>
</protein>
<name>A0AA36ID25_9DINO</name>
<dbReference type="NCBIfam" id="NF006559">
    <property type="entry name" value="PRK09060.1"/>
    <property type="match status" value="1"/>
</dbReference>
<dbReference type="InterPro" id="IPR032466">
    <property type="entry name" value="Metal_Hydrolase"/>
</dbReference>
<evidence type="ECO:0000313" key="2">
    <source>
        <dbReference type="EMBL" id="CAJ1385072.1"/>
    </source>
</evidence>
<dbReference type="Proteomes" id="UP001178507">
    <property type="component" value="Unassembled WGS sequence"/>
</dbReference>
<proteinExistence type="predicted"/>
<dbReference type="InterPro" id="IPR002201">
    <property type="entry name" value="Glyco_trans_9"/>
</dbReference>
<dbReference type="SUPFAM" id="SSF51338">
    <property type="entry name" value="Composite domain of metallo-dependent hydrolases"/>
    <property type="match status" value="1"/>
</dbReference>
<dbReference type="Pfam" id="PF01979">
    <property type="entry name" value="Amidohydro_1"/>
    <property type="match status" value="1"/>
</dbReference>
<evidence type="ECO:0000259" key="1">
    <source>
        <dbReference type="Pfam" id="PF01979"/>
    </source>
</evidence>
<sequence>MTGEQAQVKALYDAVPQDRLIDQIGADLIDTYAQFERAALFVGNDSGLMHLAAAAGIPTLGLFGPTRDDLYAPWGDNCASIRGGRTCDEITSDPTYDFDSPDSAMTDLTVDLVVKAASDLFDKETSVSDIIPKTFDVIYSGGTVVNQDGTGITDVGIRDGRIAAIGDLSKADAGERIDVTGLHVLPGVIDTQVHMREPGNEHKEDLEAGGNAAVLGGVTAVFEMPNTKPPTTNSEALADKVKRAHHRMQCDYAFYVGATTENADILADLERETGCCGVKIFMGSSTGNLLVPDDDHVRAVLRAINRRCAVHSEDEYRLRERRELAELDKPETHPVWRDVQTAVQCTERLLRLAREEGARIHVLHITTADEMPILAANKDIATVEVTPQHLTFAAPDCYQEIGTRALMNPPIRTAEHRAGLWAGIAAGIVDIVATDHSPHTLEEKAQAYPKAPSGMPGVQTFVPVMLNYVNEGKLSLERFVDLTSHGPNRVFGTARKGRIAVGYDADLTIVDMKKSRTIEDDWIASVSKWSAFSGRTMTGWPIGTVIRGRRVMWDDEILGKAGGEPVTFTEVLPRG</sequence>
<gene>
    <name evidence="2" type="ORF">EVOR1521_LOCUS11760</name>
</gene>
<dbReference type="Pfam" id="PF01075">
    <property type="entry name" value="Glyco_transf_9"/>
    <property type="match status" value="1"/>
</dbReference>
<dbReference type="SUPFAM" id="SSF53756">
    <property type="entry name" value="UDP-Glycosyltransferase/glycogen phosphorylase"/>
    <property type="match status" value="1"/>
</dbReference>
<dbReference type="Gene3D" id="2.30.40.10">
    <property type="entry name" value="Urease, subunit C, domain 1"/>
    <property type="match status" value="1"/>
</dbReference>
<organism evidence="2 3">
    <name type="scientific">Effrenium voratum</name>
    <dbReference type="NCBI Taxonomy" id="2562239"/>
    <lineage>
        <taxon>Eukaryota</taxon>
        <taxon>Sar</taxon>
        <taxon>Alveolata</taxon>
        <taxon>Dinophyceae</taxon>
        <taxon>Suessiales</taxon>
        <taxon>Symbiodiniaceae</taxon>
        <taxon>Effrenium</taxon>
    </lineage>
</organism>
<dbReference type="PANTHER" id="PTHR43668">
    <property type="entry name" value="ALLANTOINASE"/>
    <property type="match status" value="1"/>
</dbReference>
<evidence type="ECO:0000313" key="3">
    <source>
        <dbReference type="Proteomes" id="UP001178507"/>
    </source>
</evidence>
<keyword evidence="3" id="KW-1185">Reference proteome</keyword>
<dbReference type="InterPro" id="IPR006680">
    <property type="entry name" value="Amidohydro-rel"/>
</dbReference>
<dbReference type="InterPro" id="IPR011059">
    <property type="entry name" value="Metal-dep_hydrolase_composite"/>
</dbReference>
<dbReference type="NCBIfam" id="TIGR00857">
    <property type="entry name" value="pyrC_multi"/>
    <property type="match status" value="1"/>
</dbReference>